<evidence type="ECO:0000313" key="10">
    <source>
        <dbReference type="Proteomes" id="UP000031449"/>
    </source>
</evidence>
<dbReference type="GO" id="GO:0010181">
    <property type="term" value="F:FMN binding"/>
    <property type="evidence" value="ECO:0007669"/>
    <property type="project" value="InterPro"/>
</dbReference>
<keyword evidence="10" id="KW-1185">Reference proteome</keyword>
<dbReference type="PANTHER" id="PTHR42809:SF1">
    <property type="entry name" value="FLAVODOXIN 1"/>
    <property type="match status" value="1"/>
</dbReference>
<evidence type="ECO:0000256" key="1">
    <source>
        <dbReference type="ARBA" id="ARBA00001917"/>
    </source>
</evidence>
<dbReference type="Proteomes" id="UP000031449">
    <property type="component" value="Chromosome"/>
</dbReference>
<keyword evidence="5" id="KW-0285">Flavoprotein</keyword>
<dbReference type="EMBL" id="CP009416">
    <property type="protein sequence ID" value="AJD90380.1"/>
    <property type="molecule type" value="Genomic_DNA"/>
</dbReference>
<keyword evidence="6" id="KW-0288">FMN</keyword>
<dbReference type="PANTHER" id="PTHR42809">
    <property type="entry name" value="FLAVODOXIN 2"/>
    <property type="match status" value="1"/>
</dbReference>
<accession>A0A0B5AJ65</accession>
<organism evidence="9 10">
    <name type="scientific">Jeotgalibacillus malaysiensis</name>
    <dbReference type="NCBI Taxonomy" id="1508404"/>
    <lineage>
        <taxon>Bacteria</taxon>
        <taxon>Bacillati</taxon>
        <taxon>Bacillota</taxon>
        <taxon>Bacilli</taxon>
        <taxon>Bacillales</taxon>
        <taxon>Caryophanaceae</taxon>
        <taxon>Jeotgalibacillus</taxon>
    </lineage>
</organism>
<dbReference type="STRING" id="1508404.JMA_10630"/>
<dbReference type="BioCyc" id="JESP1508404:G14D9-10295-MONOMER"/>
<evidence type="ECO:0000256" key="5">
    <source>
        <dbReference type="ARBA" id="ARBA00022630"/>
    </source>
</evidence>
<dbReference type="InterPro" id="IPR029039">
    <property type="entry name" value="Flavoprotein-like_sf"/>
</dbReference>
<dbReference type="HOGENOM" id="CLU_051402_4_2_9"/>
<evidence type="ECO:0000256" key="4">
    <source>
        <dbReference type="ARBA" id="ARBA00022448"/>
    </source>
</evidence>
<reference evidence="9 10" key="1">
    <citation type="submission" date="2014-08" db="EMBL/GenBank/DDBJ databases">
        <title>Complete genome of a marine bacteria Jeotgalibacillus malaysiensis.</title>
        <authorList>
            <person name="Yaakop A.S."/>
            <person name="Chan K.-G."/>
            <person name="Goh K.M."/>
        </authorList>
    </citation>
    <scope>NUCLEOTIDE SEQUENCE [LARGE SCALE GENOMIC DNA]</scope>
    <source>
        <strain evidence="9 10">D5</strain>
    </source>
</reference>
<comment type="similarity">
    <text evidence="3">Belongs to the flavodoxin family.</text>
</comment>
<gene>
    <name evidence="9" type="ORF">JMA_10630</name>
</gene>
<dbReference type="Pfam" id="PF00258">
    <property type="entry name" value="Flavodoxin_1"/>
    <property type="match status" value="1"/>
</dbReference>
<dbReference type="SUPFAM" id="SSF52218">
    <property type="entry name" value="Flavoproteins"/>
    <property type="match status" value="1"/>
</dbReference>
<dbReference type="InterPro" id="IPR008254">
    <property type="entry name" value="Flavodoxin/NO_synth"/>
</dbReference>
<dbReference type="Gene3D" id="3.40.50.360">
    <property type="match status" value="1"/>
</dbReference>
<dbReference type="AlphaFoldDB" id="A0A0B5AJ65"/>
<evidence type="ECO:0000256" key="6">
    <source>
        <dbReference type="ARBA" id="ARBA00022643"/>
    </source>
</evidence>
<sequence>MYASRTGNTEQLAHLIKKEIEGAVPETDFVRVEDFHTDLLSAYQICVIVTYSWGNGELPREMVRLYEAIEQQPLSSLVTGIAGTGDQCYPYFCGAVDRFRDMLYVHTVLAVTLKVELAPQQSDARKCSLFAEKIAEKINRQRVLNKV</sequence>
<protein>
    <recommendedName>
        <fullName evidence="8">Flavodoxin-like domain-containing protein</fullName>
    </recommendedName>
</protein>
<keyword evidence="7" id="KW-0249">Electron transport</keyword>
<comment type="cofactor">
    <cofactor evidence="1">
        <name>FMN</name>
        <dbReference type="ChEBI" id="CHEBI:58210"/>
    </cofactor>
</comment>
<keyword evidence="4" id="KW-0813">Transport</keyword>
<feature type="domain" description="Flavodoxin-like" evidence="8">
    <location>
        <begin position="1"/>
        <end position="135"/>
    </location>
</feature>
<evidence type="ECO:0000259" key="8">
    <source>
        <dbReference type="PROSITE" id="PS50902"/>
    </source>
</evidence>
<dbReference type="InterPro" id="IPR050619">
    <property type="entry name" value="Flavodoxin"/>
</dbReference>
<evidence type="ECO:0000256" key="2">
    <source>
        <dbReference type="ARBA" id="ARBA00003297"/>
    </source>
</evidence>
<dbReference type="KEGG" id="jeo:JMA_10630"/>
<evidence type="ECO:0000313" key="9">
    <source>
        <dbReference type="EMBL" id="AJD90380.1"/>
    </source>
</evidence>
<evidence type="ECO:0000256" key="7">
    <source>
        <dbReference type="ARBA" id="ARBA00022982"/>
    </source>
</evidence>
<comment type="function">
    <text evidence="2">Low-potential electron donor to a number of redox enzymes.</text>
</comment>
<name>A0A0B5AJ65_9BACL</name>
<evidence type="ECO:0000256" key="3">
    <source>
        <dbReference type="ARBA" id="ARBA00005267"/>
    </source>
</evidence>
<dbReference type="GO" id="GO:0016651">
    <property type="term" value="F:oxidoreductase activity, acting on NAD(P)H"/>
    <property type="evidence" value="ECO:0007669"/>
    <property type="project" value="UniProtKB-ARBA"/>
</dbReference>
<dbReference type="PROSITE" id="PS50902">
    <property type="entry name" value="FLAVODOXIN_LIKE"/>
    <property type="match status" value="1"/>
</dbReference>
<proteinExistence type="inferred from homology"/>